<sequence length="190" mass="22339">MKLYGSNTSPYVRRLRVWLADKPYEYINMDIFGAEGRKLLKSKNPTLKIPMLEDGSRVIFDSSIIYRYLSEKFKTPALNWDQENQLTLINAASDSLIQLLLCERSNLDTHSDVMFFKLQRERLAELFSELDKQVNAEKFNQWHYPTISLYCLIDWVKFRALHELDSFGGLTAFHQQHQQSSFIAETDPRH</sequence>
<dbReference type="Gene3D" id="3.40.30.10">
    <property type="entry name" value="Glutaredoxin"/>
    <property type="match status" value="1"/>
</dbReference>
<accession>A0A839UP93</accession>
<dbReference type="EMBL" id="JACHXZ010000004">
    <property type="protein sequence ID" value="MBB3169662.1"/>
    <property type="molecule type" value="Genomic_DNA"/>
</dbReference>
<reference evidence="2 3" key="1">
    <citation type="submission" date="2020-08" db="EMBL/GenBank/DDBJ databases">
        <title>Genomic Encyclopedia of Type Strains, Phase III (KMG-III): the genomes of soil and plant-associated and newly described type strains.</title>
        <authorList>
            <person name="Whitman W."/>
        </authorList>
    </citation>
    <scope>NUCLEOTIDE SEQUENCE [LARGE SCALE GENOMIC DNA]</scope>
    <source>
        <strain evidence="2 3">CECT 8571</strain>
    </source>
</reference>
<feature type="domain" description="GST N-terminal" evidence="1">
    <location>
        <begin position="1"/>
        <end position="77"/>
    </location>
</feature>
<organism evidence="2 3">
    <name type="scientific">Simiduia aestuariiviva</name>
    <dbReference type="NCBI Taxonomy" id="1510459"/>
    <lineage>
        <taxon>Bacteria</taxon>
        <taxon>Pseudomonadati</taxon>
        <taxon>Pseudomonadota</taxon>
        <taxon>Gammaproteobacteria</taxon>
        <taxon>Cellvibrionales</taxon>
        <taxon>Cellvibrionaceae</taxon>
        <taxon>Simiduia</taxon>
    </lineage>
</organism>
<dbReference type="GO" id="GO:0004364">
    <property type="term" value="F:glutathione transferase activity"/>
    <property type="evidence" value="ECO:0007669"/>
    <property type="project" value="UniProtKB-EC"/>
</dbReference>
<dbReference type="Proteomes" id="UP000559987">
    <property type="component" value="Unassembled WGS sequence"/>
</dbReference>
<dbReference type="RefSeq" id="WP_183911160.1">
    <property type="nucleotide sequence ID" value="NZ_JACHXZ010000004.1"/>
</dbReference>
<evidence type="ECO:0000313" key="2">
    <source>
        <dbReference type="EMBL" id="MBB3169662.1"/>
    </source>
</evidence>
<dbReference type="CDD" id="cd00570">
    <property type="entry name" value="GST_N_family"/>
    <property type="match status" value="1"/>
</dbReference>
<dbReference type="Pfam" id="PF13417">
    <property type="entry name" value="GST_N_3"/>
    <property type="match status" value="1"/>
</dbReference>
<dbReference type="AlphaFoldDB" id="A0A839UP93"/>
<dbReference type="InterPro" id="IPR036249">
    <property type="entry name" value="Thioredoxin-like_sf"/>
</dbReference>
<dbReference type="SUPFAM" id="SSF52833">
    <property type="entry name" value="Thioredoxin-like"/>
    <property type="match status" value="1"/>
</dbReference>
<comment type="caution">
    <text evidence="2">The sequence shown here is derived from an EMBL/GenBank/DDBJ whole genome shotgun (WGS) entry which is preliminary data.</text>
</comment>
<evidence type="ECO:0000313" key="3">
    <source>
        <dbReference type="Proteomes" id="UP000559987"/>
    </source>
</evidence>
<dbReference type="InterPro" id="IPR050983">
    <property type="entry name" value="GST_Omega/HSP26"/>
</dbReference>
<dbReference type="InterPro" id="IPR004045">
    <property type="entry name" value="Glutathione_S-Trfase_N"/>
</dbReference>
<keyword evidence="2" id="KW-0808">Transferase</keyword>
<evidence type="ECO:0000259" key="1">
    <source>
        <dbReference type="PROSITE" id="PS50404"/>
    </source>
</evidence>
<dbReference type="EC" id="2.5.1.18" evidence="2"/>
<gene>
    <name evidence="2" type="ORF">FHS30_002875</name>
</gene>
<keyword evidence="3" id="KW-1185">Reference proteome</keyword>
<dbReference type="PANTHER" id="PTHR43968">
    <property type="match status" value="1"/>
</dbReference>
<dbReference type="PANTHER" id="PTHR43968:SF6">
    <property type="entry name" value="GLUTATHIONE S-TRANSFERASE OMEGA"/>
    <property type="match status" value="1"/>
</dbReference>
<proteinExistence type="predicted"/>
<name>A0A839UP93_9GAMM</name>
<dbReference type="GO" id="GO:0005737">
    <property type="term" value="C:cytoplasm"/>
    <property type="evidence" value="ECO:0007669"/>
    <property type="project" value="TreeGrafter"/>
</dbReference>
<protein>
    <submittedName>
        <fullName evidence="2">Glutathione S-transferase</fullName>
        <ecNumber evidence="2">2.5.1.18</ecNumber>
    </submittedName>
</protein>
<dbReference type="PROSITE" id="PS50404">
    <property type="entry name" value="GST_NTER"/>
    <property type="match status" value="1"/>
</dbReference>
<dbReference type="Gene3D" id="1.20.1050.10">
    <property type="match status" value="1"/>
</dbReference>